<dbReference type="eggNOG" id="ENOG5032AQH">
    <property type="taxonomic scope" value="Bacteria"/>
</dbReference>
<organism evidence="2 3">
    <name type="scientific">Hirschia baltica (strain ATCC 49814 / DSM 5838 / IFAM 1418)</name>
    <dbReference type="NCBI Taxonomy" id="582402"/>
    <lineage>
        <taxon>Bacteria</taxon>
        <taxon>Pseudomonadati</taxon>
        <taxon>Pseudomonadota</taxon>
        <taxon>Alphaproteobacteria</taxon>
        <taxon>Hyphomonadales</taxon>
        <taxon>Hyphomonadaceae</taxon>
        <taxon>Hirschia</taxon>
    </lineage>
</organism>
<dbReference type="RefSeq" id="WP_015828255.1">
    <property type="nucleotide sequence ID" value="NC_012982.1"/>
</dbReference>
<keyword evidence="3" id="KW-1185">Reference proteome</keyword>
<sequence>MPVILFLIGILALGVAVLMRAPRKSNAFLPIASFTGGLIVSAICIAGAARLFDFQRTTDFDHFTANSIEVTAADDAPIALFLGASLSRNAIDDERLTQLLREKGYPHRAINLSLEGSSLQERNKALLEYLKRAPRAPDVVFLSVVQEFDELSAYVFKVAKFSDRAIDQFDREAAEWAGLGIVGGACYGTIGCIKDIVFGGIHLTLNSLNVGLLSSGERFSDVEKKPAYDPQTKPRQEQTLDEIVEALDEVLPTEATNGPHWAMSFRAMQRGHLKDAGVRRISYYAPPTVDAGIRAYTQNVCAGELVKFNCIPANDPILLDQLKSQIWFDPEHLLADGAQIYTSWLADKIDETGALK</sequence>
<keyword evidence="1" id="KW-1133">Transmembrane helix</keyword>
<evidence type="ECO:0000313" key="2">
    <source>
        <dbReference type="EMBL" id="ACT60105.1"/>
    </source>
</evidence>
<dbReference type="AlphaFoldDB" id="C6XNG1"/>
<name>C6XNG1_HIRBI</name>
<protein>
    <submittedName>
        <fullName evidence="2">Uncharacterized protein</fullName>
    </submittedName>
</protein>
<evidence type="ECO:0000256" key="1">
    <source>
        <dbReference type="SAM" id="Phobius"/>
    </source>
</evidence>
<dbReference type="Proteomes" id="UP000002745">
    <property type="component" value="Chromosome"/>
</dbReference>
<proteinExistence type="predicted"/>
<feature type="transmembrane region" description="Helical" evidence="1">
    <location>
        <begin position="28"/>
        <end position="52"/>
    </location>
</feature>
<dbReference type="OrthoDB" id="9786188at2"/>
<dbReference type="KEGG" id="hba:Hbal_2425"/>
<dbReference type="STRING" id="582402.Hbal_2425"/>
<accession>C6XNG1</accession>
<dbReference type="HOGENOM" id="CLU_777960_0_0_5"/>
<keyword evidence="1" id="KW-0812">Transmembrane</keyword>
<keyword evidence="1" id="KW-0472">Membrane</keyword>
<gene>
    <name evidence="2" type="ordered locus">Hbal_2425</name>
</gene>
<dbReference type="EMBL" id="CP001678">
    <property type="protein sequence ID" value="ACT60105.1"/>
    <property type="molecule type" value="Genomic_DNA"/>
</dbReference>
<evidence type="ECO:0000313" key="3">
    <source>
        <dbReference type="Proteomes" id="UP000002745"/>
    </source>
</evidence>
<reference evidence="3" key="1">
    <citation type="journal article" date="2011" name="J. Bacteriol.">
        <title>Genome sequences of eight morphologically diverse alphaproteobacteria.</title>
        <authorList>
            <consortium name="US DOE Joint Genome Institute"/>
            <person name="Brown P.J."/>
            <person name="Kysela D.T."/>
            <person name="Buechlein A."/>
            <person name="Hemmerich C."/>
            <person name="Brun Y.V."/>
        </authorList>
    </citation>
    <scope>NUCLEOTIDE SEQUENCE [LARGE SCALE GENOMIC DNA]</scope>
    <source>
        <strain evidence="3">ATCC 49814 / DSM 5838 / IFAM 1418</strain>
    </source>
</reference>